<dbReference type="EMBL" id="KV425932">
    <property type="protein sequence ID" value="KZV97265.1"/>
    <property type="molecule type" value="Genomic_DNA"/>
</dbReference>
<protein>
    <submittedName>
        <fullName evidence="1">Uncharacterized protein</fullName>
    </submittedName>
</protein>
<sequence>MIASIGVRRTQARTDGSSDWLFVMCSVPRRRRLCLSPVPALVFAAHPSISGLRVDRTVPGELILDAVGYYDRRRLCFSCQTHAGEVVLGKESAAISARLDALRSELYQVMVLRLVSGSSGIVWAECTCTDVGLLLVHASNGPWSSGLQSNISITRR</sequence>
<dbReference type="AlphaFoldDB" id="A0A165L2V9"/>
<accession>A0A165L2V9</accession>
<dbReference type="InParanoid" id="A0A165L2V9"/>
<proteinExistence type="predicted"/>
<reference evidence="1 2" key="1">
    <citation type="journal article" date="2016" name="Mol. Biol. Evol.">
        <title>Comparative Genomics of Early-Diverging Mushroom-Forming Fungi Provides Insights into the Origins of Lignocellulose Decay Capabilities.</title>
        <authorList>
            <person name="Nagy L.G."/>
            <person name="Riley R."/>
            <person name="Tritt A."/>
            <person name="Adam C."/>
            <person name="Daum C."/>
            <person name="Floudas D."/>
            <person name="Sun H."/>
            <person name="Yadav J.S."/>
            <person name="Pangilinan J."/>
            <person name="Larsson K.H."/>
            <person name="Matsuura K."/>
            <person name="Barry K."/>
            <person name="Labutti K."/>
            <person name="Kuo R."/>
            <person name="Ohm R.A."/>
            <person name="Bhattacharya S.S."/>
            <person name="Shirouzu T."/>
            <person name="Yoshinaga Y."/>
            <person name="Martin F.M."/>
            <person name="Grigoriev I.V."/>
            <person name="Hibbett D.S."/>
        </authorList>
    </citation>
    <scope>NUCLEOTIDE SEQUENCE [LARGE SCALE GENOMIC DNA]</scope>
    <source>
        <strain evidence="1 2">HHB12029</strain>
    </source>
</reference>
<dbReference type="Proteomes" id="UP000077266">
    <property type="component" value="Unassembled WGS sequence"/>
</dbReference>
<gene>
    <name evidence="1" type="ORF">EXIGLDRAFT_383371</name>
</gene>
<evidence type="ECO:0000313" key="2">
    <source>
        <dbReference type="Proteomes" id="UP000077266"/>
    </source>
</evidence>
<name>A0A165L2V9_EXIGL</name>
<organism evidence="1 2">
    <name type="scientific">Exidia glandulosa HHB12029</name>
    <dbReference type="NCBI Taxonomy" id="1314781"/>
    <lineage>
        <taxon>Eukaryota</taxon>
        <taxon>Fungi</taxon>
        <taxon>Dikarya</taxon>
        <taxon>Basidiomycota</taxon>
        <taxon>Agaricomycotina</taxon>
        <taxon>Agaricomycetes</taxon>
        <taxon>Auriculariales</taxon>
        <taxon>Exidiaceae</taxon>
        <taxon>Exidia</taxon>
    </lineage>
</organism>
<keyword evidence="2" id="KW-1185">Reference proteome</keyword>
<evidence type="ECO:0000313" key="1">
    <source>
        <dbReference type="EMBL" id="KZV97265.1"/>
    </source>
</evidence>